<name>A0A381LCC0_BLUGR</name>
<gene>
    <name evidence="1" type="ORF">BGT96224V2_LOCUS4438</name>
</gene>
<accession>A0A381LCC0</accession>
<dbReference type="AlphaFoldDB" id="A0A381LCC0"/>
<proteinExistence type="predicted"/>
<reference evidence="1" key="1">
    <citation type="submission" date="2018-07" db="EMBL/GenBank/DDBJ databases">
        <authorList>
            <person name="Quirk P.G."/>
            <person name="Krulwich T.A."/>
        </authorList>
    </citation>
    <scope>NUCLEOTIDE SEQUENCE</scope>
    <source>
        <strain evidence="1">96224</strain>
    </source>
</reference>
<evidence type="ECO:0000313" key="1">
    <source>
        <dbReference type="EMBL" id="SUZ11277.1"/>
    </source>
</evidence>
<sequence length="52" mass="5906">MGIREVWTSLQDGVEEERNLDGFQISNLGQEIHILKSIVRAKPSTVRVQLTL</sequence>
<protein>
    <submittedName>
        <fullName evidence="1">Bgt-20394</fullName>
    </submittedName>
</protein>
<dbReference type="EMBL" id="UIGY01000118">
    <property type="protein sequence ID" value="SUZ11277.1"/>
    <property type="molecule type" value="Genomic_DNA"/>
</dbReference>
<organism evidence="1">
    <name type="scientific">Blumeria graminis f. sp. tritici 96224</name>
    <dbReference type="NCBI Taxonomy" id="1268274"/>
    <lineage>
        <taxon>Eukaryota</taxon>
        <taxon>Fungi</taxon>
        <taxon>Dikarya</taxon>
        <taxon>Ascomycota</taxon>
        <taxon>Pezizomycotina</taxon>
        <taxon>Leotiomycetes</taxon>
        <taxon>Erysiphales</taxon>
        <taxon>Erysiphaceae</taxon>
        <taxon>Blumeria</taxon>
    </lineage>
</organism>